<evidence type="ECO:0000313" key="1">
    <source>
        <dbReference type="EMBL" id="MYR31429.1"/>
    </source>
</evidence>
<comment type="caution">
    <text evidence="1">The sequence shown here is derived from an EMBL/GenBank/DDBJ whole genome shotgun (WGS) entry which is preliminary data.</text>
</comment>
<dbReference type="Proteomes" id="UP000467124">
    <property type="component" value="Unassembled WGS sequence"/>
</dbReference>
<gene>
    <name evidence="1" type="ORF">GTW20_03905</name>
</gene>
<accession>A0A7K2IN90</accession>
<dbReference type="AlphaFoldDB" id="A0A7K2IN90"/>
<evidence type="ECO:0000313" key="2">
    <source>
        <dbReference type="Proteomes" id="UP000467124"/>
    </source>
</evidence>
<protein>
    <submittedName>
        <fullName evidence="1">Uncharacterized protein</fullName>
    </submittedName>
</protein>
<dbReference type="RefSeq" id="WP_161110269.1">
    <property type="nucleotide sequence ID" value="NZ_JBEYHW010000032.1"/>
</dbReference>
<proteinExistence type="predicted"/>
<name>A0A7K2IN90_9ACTN</name>
<dbReference type="EMBL" id="WWHY01000001">
    <property type="protein sequence ID" value="MYR31429.1"/>
    <property type="molecule type" value="Genomic_DNA"/>
</dbReference>
<sequence>MSLEGGPEDGEFLPVRLEVSGELPSQVEIPEYLLVGTVWSTGPVLCRVHVYDLVDGVRGRRDLVHVYQDVEN</sequence>
<reference evidence="1 2" key="1">
    <citation type="journal article" date="2019" name="Nat. Commun.">
        <title>The antimicrobial potential of Streptomyces from insect microbiomes.</title>
        <authorList>
            <person name="Chevrette M.G."/>
            <person name="Carlson C.M."/>
            <person name="Ortega H.E."/>
            <person name="Thomas C."/>
            <person name="Ananiev G.E."/>
            <person name="Barns K.J."/>
            <person name="Book A.J."/>
            <person name="Cagnazzo J."/>
            <person name="Carlos C."/>
            <person name="Flanigan W."/>
            <person name="Grubbs K.J."/>
            <person name="Horn H.A."/>
            <person name="Hoffmann F.M."/>
            <person name="Klassen J.L."/>
            <person name="Knack J.J."/>
            <person name="Lewin G.R."/>
            <person name="McDonald B.R."/>
            <person name="Muller L."/>
            <person name="Melo W.G.P."/>
            <person name="Pinto-Tomas A.A."/>
            <person name="Schmitz A."/>
            <person name="Wendt-Pienkowski E."/>
            <person name="Wildman S."/>
            <person name="Zhao M."/>
            <person name="Zhang F."/>
            <person name="Bugni T.S."/>
            <person name="Andes D.R."/>
            <person name="Pupo M.T."/>
            <person name="Currie C.R."/>
        </authorList>
    </citation>
    <scope>NUCLEOTIDE SEQUENCE [LARGE SCALE GENOMIC DNA]</scope>
    <source>
        <strain evidence="1 2">SID5840</strain>
    </source>
</reference>
<organism evidence="1 2">
    <name type="scientific">Nocardiopsis alba</name>
    <dbReference type="NCBI Taxonomy" id="53437"/>
    <lineage>
        <taxon>Bacteria</taxon>
        <taxon>Bacillati</taxon>
        <taxon>Actinomycetota</taxon>
        <taxon>Actinomycetes</taxon>
        <taxon>Streptosporangiales</taxon>
        <taxon>Nocardiopsidaceae</taxon>
        <taxon>Nocardiopsis</taxon>
    </lineage>
</organism>